<reference evidence="8 9" key="1">
    <citation type="submission" date="2019-02" db="EMBL/GenBank/DDBJ databases">
        <title>Deep-cultivation of Planctomycetes and their phenomic and genomic characterization uncovers novel biology.</title>
        <authorList>
            <person name="Wiegand S."/>
            <person name="Jogler M."/>
            <person name="Boedeker C."/>
            <person name="Pinto D."/>
            <person name="Vollmers J."/>
            <person name="Rivas-Marin E."/>
            <person name="Kohn T."/>
            <person name="Peeters S.H."/>
            <person name="Heuer A."/>
            <person name="Rast P."/>
            <person name="Oberbeckmann S."/>
            <person name="Bunk B."/>
            <person name="Jeske O."/>
            <person name="Meyerdierks A."/>
            <person name="Storesund J.E."/>
            <person name="Kallscheuer N."/>
            <person name="Luecker S."/>
            <person name="Lage O.M."/>
            <person name="Pohl T."/>
            <person name="Merkel B.J."/>
            <person name="Hornburger P."/>
            <person name="Mueller R.-W."/>
            <person name="Bruemmer F."/>
            <person name="Labrenz M."/>
            <person name="Spormann A.M."/>
            <person name="Op Den Camp H."/>
            <person name="Overmann J."/>
            <person name="Amann R."/>
            <person name="Jetten M.S.M."/>
            <person name="Mascher T."/>
            <person name="Medema M.H."/>
            <person name="Devos D.P."/>
            <person name="Kaster A.-K."/>
            <person name="Ovreas L."/>
            <person name="Rohde M."/>
            <person name="Galperin M.Y."/>
            <person name="Jogler C."/>
        </authorList>
    </citation>
    <scope>NUCLEOTIDE SEQUENCE [LARGE SCALE GENOMIC DNA]</scope>
    <source>
        <strain evidence="8 9">Pla22</strain>
    </source>
</reference>
<evidence type="ECO:0000256" key="4">
    <source>
        <dbReference type="ARBA" id="ARBA00022801"/>
    </source>
</evidence>
<keyword evidence="4 6" id="KW-0378">Hydrolase</keyword>
<dbReference type="OrthoDB" id="9810867at2"/>
<dbReference type="GO" id="GO:0001682">
    <property type="term" value="P:tRNA 5'-leader removal"/>
    <property type="evidence" value="ECO:0007669"/>
    <property type="project" value="UniProtKB-UniRule"/>
</dbReference>
<dbReference type="PANTHER" id="PTHR33992">
    <property type="entry name" value="RIBONUCLEASE P PROTEIN COMPONENT"/>
    <property type="match status" value="1"/>
</dbReference>
<dbReference type="PANTHER" id="PTHR33992:SF1">
    <property type="entry name" value="RIBONUCLEASE P PROTEIN COMPONENT"/>
    <property type="match status" value="1"/>
</dbReference>
<gene>
    <name evidence="6 8" type="primary">rnpA</name>
    <name evidence="8" type="ORF">Pla22_15300</name>
</gene>
<dbReference type="InterPro" id="IPR014721">
    <property type="entry name" value="Ribsml_uS5_D2-typ_fold_subgr"/>
</dbReference>
<evidence type="ECO:0000256" key="1">
    <source>
        <dbReference type="ARBA" id="ARBA00022694"/>
    </source>
</evidence>
<accession>A0A5C5WT50</accession>
<evidence type="ECO:0000256" key="2">
    <source>
        <dbReference type="ARBA" id="ARBA00022722"/>
    </source>
</evidence>
<keyword evidence="1 6" id="KW-0819">tRNA processing</keyword>
<comment type="caution">
    <text evidence="8">The sequence shown here is derived from an EMBL/GenBank/DDBJ whole genome shotgun (WGS) entry which is preliminary data.</text>
</comment>
<dbReference type="Proteomes" id="UP000316598">
    <property type="component" value="Unassembled WGS sequence"/>
</dbReference>
<name>A0A5C5WT50_9BACT</name>
<sequence>MSFRFSKAVRVRRSAEFTIAIRRGACAADGTLVLFAVPSHPEAAARIGITIPKKTGNAVVRNRWKRLIRESFRTQVDRIPKGYDYIVRPKKNAAPNGAAIMRSIPKLATRAVAKG</sequence>
<evidence type="ECO:0000313" key="8">
    <source>
        <dbReference type="EMBL" id="TWT53896.1"/>
    </source>
</evidence>
<dbReference type="SUPFAM" id="SSF54211">
    <property type="entry name" value="Ribosomal protein S5 domain 2-like"/>
    <property type="match status" value="1"/>
</dbReference>
<evidence type="ECO:0000313" key="9">
    <source>
        <dbReference type="Proteomes" id="UP000316598"/>
    </source>
</evidence>
<dbReference type="RefSeq" id="WP_146514029.1">
    <property type="nucleotide sequence ID" value="NZ_SJPI01000001.1"/>
</dbReference>
<dbReference type="HAMAP" id="MF_00227">
    <property type="entry name" value="RNase_P"/>
    <property type="match status" value="1"/>
</dbReference>
<evidence type="ECO:0000256" key="7">
    <source>
        <dbReference type="NCBIfam" id="TIGR00188"/>
    </source>
</evidence>
<dbReference type="AlphaFoldDB" id="A0A5C5WT50"/>
<keyword evidence="3 6" id="KW-0255">Endonuclease</keyword>
<comment type="similarity">
    <text evidence="6">Belongs to the RnpA family.</text>
</comment>
<protein>
    <recommendedName>
        <fullName evidence="6 7">Ribonuclease P protein component</fullName>
        <shortName evidence="6">RNase P protein</shortName>
        <shortName evidence="6">RNaseP protein</shortName>
        <ecNumber evidence="6 7">3.1.26.5</ecNumber>
    </recommendedName>
    <alternativeName>
        <fullName evidence="6">Protein C5</fullName>
    </alternativeName>
</protein>
<dbReference type="GO" id="GO:0000049">
    <property type="term" value="F:tRNA binding"/>
    <property type="evidence" value="ECO:0007669"/>
    <property type="project" value="UniProtKB-UniRule"/>
</dbReference>
<dbReference type="GO" id="GO:0004526">
    <property type="term" value="F:ribonuclease P activity"/>
    <property type="evidence" value="ECO:0007669"/>
    <property type="project" value="UniProtKB-UniRule"/>
</dbReference>
<dbReference type="Gene3D" id="3.30.230.10">
    <property type="match status" value="1"/>
</dbReference>
<dbReference type="EC" id="3.1.26.5" evidence="6 7"/>
<keyword evidence="9" id="KW-1185">Reference proteome</keyword>
<keyword evidence="5 6" id="KW-0694">RNA-binding</keyword>
<evidence type="ECO:0000256" key="3">
    <source>
        <dbReference type="ARBA" id="ARBA00022759"/>
    </source>
</evidence>
<dbReference type="InterPro" id="IPR000100">
    <property type="entry name" value="RNase_P"/>
</dbReference>
<comment type="function">
    <text evidence="6">RNaseP catalyzes the removal of the 5'-leader sequence from pre-tRNA to produce the mature 5'-terminus. It can also cleave other RNA substrates such as 4.5S RNA. The protein component plays an auxiliary but essential role in vivo by binding to the 5'-leader sequence and broadening the substrate specificity of the ribozyme.</text>
</comment>
<dbReference type="NCBIfam" id="TIGR00188">
    <property type="entry name" value="rnpA"/>
    <property type="match status" value="1"/>
</dbReference>
<dbReference type="GO" id="GO:0042781">
    <property type="term" value="F:3'-tRNA processing endoribonuclease activity"/>
    <property type="evidence" value="ECO:0007669"/>
    <property type="project" value="TreeGrafter"/>
</dbReference>
<dbReference type="InterPro" id="IPR020568">
    <property type="entry name" value="Ribosomal_Su5_D2-typ_SF"/>
</dbReference>
<dbReference type="GO" id="GO:0030677">
    <property type="term" value="C:ribonuclease P complex"/>
    <property type="evidence" value="ECO:0007669"/>
    <property type="project" value="TreeGrafter"/>
</dbReference>
<evidence type="ECO:0000256" key="6">
    <source>
        <dbReference type="HAMAP-Rule" id="MF_00227"/>
    </source>
</evidence>
<comment type="catalytic activity">
    <reaction evidence="6">
        <text>Endonucleolytic cleavage of RNA, removing 5'-extranucleotides from tRNA precursor.</text>
        <dbReference type="EC" id="3.1.26.5"/>
    </reaction>
</comment>
<comment type="subunit">
    <text evidence="6">Consists of a catalytic RNA component (M1 or rnpB) and a protein subunit.</text>
</comment>
<organism evidence="8 9">
    <name type="scientific">Rubripirellula amarantea</name>
    <dbReference type="NCBI Taxonomy" id="2527999"/>
    <lineage>
        <taxon>Bacteria</taxon>
        <taxon>Pseudomonadati</taxon>
        <taxon>Planctomycetota</taxon>
        <taxon>Planctomycetia</taxon>
        <taxon>Pirellulales</taxon>
        <taxon>Pirellulaceae</taxon>
        <taxon>Rubripirellula</taxon>
    </lineage>
</organism>
<keyword evidence="2 6" id="KW-0540">Nuclease</keyword>
<dbReference type="EMBL" id="SJPI01000001">
    <property type="protein sequence ID" value="TWT53896.1"/>
    <property type="molecule type" value="Genomic_DNA"/>
</dbReference>
<proteinExistence type="inferred from homology"/>
<evidence type="ECO:0000256" key="5">
    <source>
        <dbReference type="ARBA" id="ARBA00022884"/>
    </source>
</evidence>
<dbReference type="Pfam" id="PF00825">
    <property type="entry name" value="Ribonuclease_P"/>
    <property type="match status" value="1"/>
</dbReference>